<keyword evidence="3" id="KW-1185">Reference proteome</keyword>
<reference evidence="2 4" key="3">
    <citation type="submission" date="2018-07" db="EMBL/GenBank/DDBJ databases">
        <title>Genomic and Epidemiologic Investigation of an Indolent Hospital Outbreak.</title>
        <authorList>
            <person name="Johnson R.C."/>
            <person name="Deming C."/>
            <person name="Conlan S."/>
            <person name="Zellmer C.J."/>
            <person name="Michelin A.V."/>
            <person name="Lee-Lin S."/>
            <person name="Thomas P.J."/>
            <person name="Park M."/>
            <person name="Weingarten R.A."/>
            <person name="Less J."/>
            <person name="Dekker J.P."/>
            <person name="Frank K.M."/>
            <person name="Musser K.A."/>
            <person name="Mcquiston J.R."/>
            <person name="Henderson D.K."/>
            <person name="Lau A.F."/>
            <person name="Palmore T.N."/>
            <person name="Segre J.A."/>
        </authorList>
    </citation>
    <scope>NUCLEOTIDE SEQUENCE [LARGE SCALE GENOMIC DNA]</scope>
    <source>
        <strain evidence="2 4">SK-NIH.Env10_0317</strain>
    </source>
</reference>
<reference evidence="3" key="2">
    <citation type="submission" date="2016-12" db="EMBL/GenBank/DDBJ databases">
        <title>Whole genome sequencing of Sphingomonas sp. ABOJV.</title>
        <authorList>
            <person name="Conlan S."/>
            <person name="Thomas P.J."/>
            <person name="Mullikin J."/>
            <person name="Palmore T.N."/>
            <person name="Frank K.M."/>
            <person name="Segre J.A."/>
        </authorList>
    </citation>
    <scope>NUCLEOTIDE SEQUENCE [LARGE SCALE GENOMIC DNA]</scope>
    <source>
        <strain evidence="3">ABOJV</strain>
    </source>
</reference>
<name>A0A1L6JBB3_9SPHN</name>
<evidence type="ECO:0000313" key="4">
    <source>
        <dbReference type="Proteomes" id="UP000286681"/>
    </source>
</evidence>
<proteinExistence type="predicted"/>
<dbReference type="EMBL" id="QQWO01000005">
    <property type="protein sequence ID" value="RSV04703.1"/>
    <property type="molecule type" value="Genomic_DNA"/>
</dbReference>
<dbReference type="STRING" id="93064.BRX40_12430"/>
<dbReference type="EMBL" id="CP018820">
    <property type="protein sequence ID" value="APR53127.1"/>
    <property type="molecule type" value="Genomic_DNA"/>
</dbReference>
<dbReference type="AlphaFoldDB" id="A0A1L6JBB3"/>
<dbReference type="Proteomes" id="UP000286681">
    <property type="component" value="Unassembled WGS sequence"/>
</dbReference>
<dbReference type="Proteomes" id="UP000185161">
    <property type="component" value="Chromosome"/>
</dbReference>
<gene>
    <name evidence="1" type="ORF">BRX40_12430</name>
    <name evidence="2" type="ORF">CA257_07210</name>
</gene>
<evidence type="ECO:0000313" key="3">
    <source>
        <dbReference type="Proteomes" id="UP000185161"/>
    </source>
</evidence>
<sequence length="254" mass="26351">MSRRPAPVAIVIASEFYMASHRRLLGLRGLRVEGHTPEAALADPDALPACALLLVETTGLSDAAAASLVALAAERRWRGNAVIFLCPTGHADFLAALLGTGATFLSEASEMEIDRALRDAVRSVWQRRLREARALPGAGRGAAPSCPWPEAQPGAGAGATRPYWLDILSDALTGLAMAHQATGPDSPAIAALIEQMVAGLLALPSDRALLDAVELTLAGDGSAELGRLVAELDRRGLGDGAAVSHDCMGKARGL</sequence>
<reference evidence="1" key="1">
    <citation type="submission" date="2016-12" db="EMBL/GenBank/DDBJ databases">
        <title>Whole genome sequencing of Sphingomonas koreensis.</title>
        <authorList>
            <person name="Conlan S."/>
            <person name="Thomas P.J."/>
            <person name="Mullikin J."/>
            <person name="Palmore T.N."/>
            <person name="Frank K.M."/>
            <person name="Segre J.A."/>
        </authorList>
    </citation>
    <scope>NUCLEOTIDE SEQUENCE</scope>
    <source>
        <strain evidence="1">ABOJV</strain>
    </source>
</reference>
<organism evidence="1 3">
    <name type="scientific">Sphingomonas koreensis</name>
    <dbReference type="NCBI Taxonomy" id="93064"/>
    <lineage>
        <taxon>Bacteria</taxon>
        <taxon>Pseudomonadati</taxon>
        <taxon>Pseudomonadota</taxon>
        <taxon>Alphaproteobacteria</taxon>
        <taxon>Sphingomonadales</taxon>
        <taxon>Sphingomonadaceae</taxon>
        <taxon>Sphingomonas</taxon>
    </lineage>
</organism>
<evidence type="ECO:0000313" key="1">
    <source>
        <dbReference type="EMBL" id="APR53127.1"/>
    </source>
</evidence>
<accession>A0A1L6JBB3</accession>
<evidence type="ECO:0000313" key="2">
    <source>
        <dbReference type="EMBL" id="RSV04703.1"/>
    </source>
</evidence>
<protein>
    <submittedName>
        <fullName evidence="1">Uncharacterized protein</fullName>
    </submittedName>
</protein>
<dbReference type="KEGG" id="skr:BRX40_12430"/>